<feature type="region of interest" description="Disordered" evidence="1">
    <location>
        <begin position="275"/>
        <end position="307"/>
    </location>
</feature>
<name>A0AAW0UL83_SCYPA</name>
<feature type="region of interest" description="Disordered" evidence="1">
    <location>
        <begin position="130"/>
        <end position="158"/>
    </location>
</feature>
<keyword evidence="3" id="KW-1185">Reference proteome</keyword>
<evidence type="ECO:0000313" key="2">
    <source>
        <dbReference type="EMBL" id="KAK8400887.1"/>
    </source>
</evidence>
<accession>A0AAW0UL83</accession>
<feature type="compositionally biased region" description="Basic and acidic residues" evidence="1">
    <location>
        <begin position="275"/>
        <end position="288"/>
    </location>
</feature>
<feature type="compositionally biased region" description="Polar residues" evidence="1">
    <location>
        <begin position="146"/>
        <end position="158"/>
    </location>
</feature>
<evidence type="ECO:0000313" key="3">
    <source>
        <dbReference type="Proteomes" id="UP001487740"/>
    </source>
</evidence>
<feature type="compositionally biased region" description="Basic residues" evidence="1">
    <location>
        <begin position="131"/>
        <end position="140"/>
    </location>
</feature>
<dbReference type="AlphaFoldDB" id="A0AAW0UL83"/>
<evidence type="ECO:0000256" key="1">
    <source>
        <dbReference type="SAM" id="MobiDB-lite"/>
    </source>
</evidence>
<protein>
    <submittedName>
        <fullName evidence="2">Uncharacterized protein</fullName>
    </submittedName>
</protein>
<comment type="caution">
    <text evidence="2">The sequence shown here is derived from an EMBL/GenBank/DDBJ whole genome shotgun (WGS) entry which is preliminary data.</text>
</comment>
<sequence>MAQDGDEDESISIFTLPLAASTSSSRDCLPSSSTLDLTWEPDDVLVEAYCAVLHGWCSALQGLLGRQGDVHHSLLLSPAVAGLWAVFLKRREMVGPIQWQEQTRKRREGNAGVQRLINILKKSSVSLPGSRLHHATHRRSAAAGKNTPTSAFPKTTNTIDTRKGKRCFERAALASHDKNSRAAAGWQAACELHRRSSRLMERQQVARIHYEDLSLEEEEDISASSGSDLEYHPHHSRESHSLARKTKTQGKDQTSIPLMKGHCSWISEELLCKEEKREEKQREGDKKMVSKWPHPLPVSTPRSEPCA</sequence>
<feature type="region of interest" description="Disordered" evidence="1">
    <location>
        <begin position="216"/>
        <end position="258"/>
    </location>
</feature>
<organism evidence="2 3">
    <name type="scientific">Scylla paramamosain</name>
    <name type="common">Mud crab</name>
    <dbReference type="NCBI Taxonomy" id="85552"/>
    <lineage>
        <taxon>Eukaryota</taxon>
        <taxon>Metazoa</taxon>
        <taxon>Ecdysozoa</taxon>
        <taxon>Arthropoda</taxon>
        <taxon>Crustacea</taxon>
        <taxon>Multicrustacea</taxon>
        <taxon>Malacostraca</taxon>
        <taxon>Eumalacostraca</taxon>
        <taxon>Eucarida</taxon>
        <taxon>Decapoda</taxon>
        <taxon>Pleocyemata</taxon>
        <taxon>Brachyura</taxon>
        <taxon>Eubrachyura</taxon>
        <taxon>Portunoidea</taxon>
        <taxon>Portunidae</taxon>
        <taxon>Portuninae</taxon>
        <taxon>Scylla</taxon>
    </lineage>
</organism>
<feature type="compositionally biased region" description="Basic and acidic residues" evidence="1">
    <location>
        <begin position="229"/>
        <end position="241"/>
    </location>
</feature>
<reference evidence="2 3" key="1">
    <citation type="submission" date="2023-03" db="EMBL/GenBank/DDBJ databases">
        <title>High-quality genome of Scylla paramamosain provides insights in environmental adaptation.</title>
        <authorList>
            <person name="Zhang L."/>
        </authorList>
    </citation>
    <scope>NUCLEOTIDE SEQUENCE [LARGE SCALE GENOMIC DNA]</scope>
    <source>
        <strain evidence="2">LZ_2023a</strain>
        <tissue evidence="2">Muscle</tissue>
    </source>
</reference>
<dbReference type="Proteomes" id="UP001487740">
    <property type="component" value="Unassembled WGS sequence"/>
</dbReference>
<dbReference type="EMBL" id="JARAKH010000009">
    <property type="protein sequence ID" value="KAK8400887.1"/>
    <property type="molecule type" value="Genomic_DNA"/>
</dbReference>
<gene>
    <name evidence="2" type="ORF">O3P69_002564</name>
</gene>
<proteinExistence type="predicted"/>